<protein>
    <submittedName>
        <fullName evidence="1">DUF2515 domain-containing protein</fullName>
    </submittedName>
</protein>
<sequence>MGVRNIFNEEVKIINCIKEKTREGNIDNITRTKAYEDFYKQYKEIKWSFLASMVSRNAGWSMGDLQGSWLPRVLSQELRRRLFLTYERANWLIFSDAFPQLCLYAASKKLNRPLFHLLPIFHVSPFMVKEWMKFWESHDQTRLLYSLIINEQNVIQKPVIEHPVYRRRVFHTWLFFLQDRLHFSFVLFPTLSGELYGLSVHEFWKLDSRIRLGKRLANLLFDPSLYSQFAEFSLKVDHSGSRHDYEKYVYKEKVRDTPRLREAFTVVPHSRDYFFQWSATKRQINKWLKHEKLPKQVKITNWYMKKQEQLHTAVELDEYLLHLLKAT</sequence>
<name>A0ABW4LWF7_9BACI</name>
<reference evidence="2" key="1">
    <citation type="journal article" date="2019" name="Int. J. Syst. Evol. Microbiol.">
        <title>The Global Catalogue of Microorganisms (GCM) 10K type strain sequencing project: providing services to taxonomists for standard genome sequencing and annotation.</title>
        <authorList>
            <consortium name="The Broad Institute Genomics Platform"/>
            <consortium name="The Broad Institute Genome Sequencing Center for Infectious Disease"/>
            <person name="Wu L."/>
            <person name="Ma J."/>
        </authorList>
    </citation>
    <scope>NUCLEOTIDE SEQUENCE [LARGE SCALE GENOMIC DNA]</scope>
    <source>
        <strain evidence="2">CCUG 49339</strain>
    </source>
</reference>
<dbReference type="InterPro" id="IPR019658">
    <property type="entry name" value="DUF2515"/>
</dbReference>
<evidence type="ECO:0000313" key="2">
    <source>
        <dbReference type="Proteomes" id="UP001597214"/>
    </source>
</evidence>
<comment type="caution">
    <text evidence="1">The sequence shown here is derived from an EMBL/GenBank/DDBJ whole genome shotgun (WGS) entry which is preliminary data.</text>
</comment>
<keyword evidence="2" id="KW-1185">Reference proteome</keyword>
<organism evidence="1 2">
    <name type="scientific">Bacillus salitolerans</name>
    <dbReference type="NCBI Taxonomy" id="1437434"/>
    <lineage>
        <taxon>Bacteria</taxon>
        <taxon>Bacillati</taxon>
        <taxon>Bacillota</taxon>
        <taxon>Bacilli</taxon>
        <taxon>Bacillales</taxon>
        <taxon>Bacillaceae</taxon>
        <taxon>Bacillus</taxon>
    </lineage>
</organism>
<accession>A0ABW4LWF7</accession>
<dbReference type="EMBL" id="JBHUEM010000045">
    <property type="protein sequence ID" value="MFD1738508.1"/>
    <property type="molecule type" value="Genomic_DNA"/>
</dbReference>
<gene>
    <name evidence="1" type="ORF">ACFSCX_18460</name>
</gene>
<dbReference type="RefSeq" id="WP_377929713.1">
    <property type="nucleotide sequence ID" value="NZ_JBHUEM010000045.1"/>
</dbReference>
<evidence type="ECO:0000313" key="1">
    <source>
        <dbReference type="EMBL" id="MFD1738508.1"/>
    </source>
</evidence>
<dbReference type="Pfam" id="PF10720">
    <property type="entry name" value="DUF2515"/>
    <property type="match status" value="1"/>
</dbReference>
<dbReference type="Proteomes" id="UP001597214">
    <property type="component" value="Unassembled WGS sequence"/>
</dbReference>
<proteinExistence type="predicted"/>